<dbReference type="EMBL" id="AOHV01000002">
    <property type="protein sequence ID" value="ELY41708.1"/>
    <property type="molecule type" value="Genomic_DNA"/>
</dbReference>
<dbReference type="GeneID" id="9421584"/>
<gene>
    <name evidence="1" type="ordered locus">HacjB3_18998</name>
    <name evidence="2" type="ORF">C497_00425</name>
</gene>
<dbReference type="eggNOG" id="ENOG502N5EZ">
    <property type="taxonomic scope" value="Archaea"/>
</dbReference>
<proteinExistence type="predicted"/>
<dbReference type="KEGG" id="hje:HacjB3_18998"/>
<evidence type="ECO:0000313" key="1">
    <source>
        <dbReference type="EMBL" id="ADJ17137.1"/>
    </source>
</evidence>
<evidence type="ECO:0000313" key="4">
    <source>
        <dbReference type="Proteomes" id="UP000011645"/>
    </source>
</evidence>
<dbReference type="Proteomes" id="UP000000390">
    <property type="component" value="Plasmid 2"/>
</dbReference>
<geneLocation type="plasmid" evidence="1 3">
    <name>2</name>
</geneLocation>
<protein>
    <submittedName>
        <fullName evidence="1">Uncharacterized protein</fullName>
    </submittedName>
</protein>
<evidence type="ECO:0000313" key="2">
    <source>
        <dbReference type="EMBL" id="ELY41708.1"/>
    </source>
</evidence>
<dbReference type="OrthoDB" id="274740at2157"/>
<name>D8JCN0_HALJB</name>
<accession>D8JCN0</accession>
<reference evidence="2 4" key="2">
    <citation type="journal article" date="2014" name="PLoS Genet.">
        <title>Phylogenetically driven sequencing of extremely halophilic archaea reveals strategies for static and dynamic osmo-response.</title>
        <authorList>
            <person name="Becker E.A."/>
            <person name="Seitzer P.M."/>
            <person name="Tritt A."/>
            <person name="Larsen D."/>
            <person name="Krusor M."/>
            <person name="Yao A.I."/>
            <person name="Wu D."/>
            <person name="Madern D."/>
            <person name="Eisen J.A."/>
            <person name="Darling A.E."/>
            <person name="Facciotti M.T."/>
        </authorList>
    </citation>
    <scope>NUCLEOTIDE SEQUENCE [LARGE SCALE GENOMIC DNA]</scope>
    <source>
        <strain evidence="2">B3</strain>
        <strain evidence="4">DSM 18796 / CECT 7217 / JCM 14584 / KCTC 4019 / B3</strain>
    </source>
</reference>
<reference evidence="1 3" key="1">
    <citation type="journal article" date="2010" name="J. Bacteriol.">
        <title>Complete genome sequence of Halalkalicoccus jeotgali B3(T), an extremely halophilic archaeon.</title>
        <authorList>
            <person name="Roh S.W."/>
            <person name="Nam Y.D."/>
            <person name="Nam S.H."/>
            <person name="Choi S.H."/>
            <person name="Park H.S."/>
            <person name="Bae J.W."/>
        </authorList>
    </citation>
    <scope>NUCLEOTIDE SEQUENCE [LARGE SCALE GENOMIC DNA]</scope>
    <source>
        <strain evidence="1">B3</strain>
        <strain evidence="3">DSM 18796 / CECT 7217 / JCM 14584 / KCTC 4019 / B3</strain>
        <plasmid evidence="3">2</plasmid>
    </source>
</reference>
<dbReference type="AlphaFoldDB" id="D8JCN0"/>
<keyword evidence="1" id="KW-0614">Plasmid</keyword>
<dbReference type="PATRIC" id="fig|795797.18.peg.3673"/>
<dbReference type="HOGENOM" id="CLU_1352091_0_0_2"/>
<evidence type="ECO:0000313" key="3">
    <source>
        <dbReference type="Proteomes" id="UP000000390"/>
    </source>
</evidence>
<keyword evidence="4" id="KW-1185">Reference proteome</keyword>
<dbReference type="Proteomes" id="UP000011645">
    <property type="component" value="Unassembled WGS sequence"/>
</dbReference>
<organism evidence="1 3">
    <name type="scientific">Halalkalicoccus jeotgali (strain DSM 18796 / CECT 7217 / JCM 14584 / KCTC 4019 / B3)</name>
    <dbReference type="NCBI Taxonomy" id="795797"/>
    <lineage>
        <taxon>Archaea</taxon>
        <taxon>Methanobacteriati</taxon>
        <taxon>Methanobacteriota</taxon>
        <taxon>Stenosarchaea group</taxon>
        <taxon>Halobacteria</taxon>
        <taxon>Halobacteriales</taxon>
        <taxon>Halococcaceae</taxon>
        <taxon>Halalkalicoccus</taxon>
    </lineage>
</organism>
<dbReference type="EMBL" id="CP002064">
    <property type="protein sequence ID" value="ADJ17137.1"/>
    <property type="molecule type" value="Genomic_DNA"/>
</dbReference>
<dbReference type="RefSeq" id="WP_008413648.1">
    <property type="nucleotide sequence ID" value="NC_014299.1"/>
</dbReference>
<sequence length="202" mass="22556">MSATDRDLDWQSQEIIRTLFEHEQTLTSTQVRETTPIDDNRKILYRIENKLAPADLVTVAQPATDDASVAPKEITLTDAGQELGQQILEARDEDFTVEDIPAQLEQLTATVESLDSRLSEVEAQLEGGSTTDNADRSESIGEIGAAVAAFENESFGAWDEGEREEYELIRAGMLALRDIVMDELEYSADEVEELVEQHHRES</sequence>